<proteinExistence type="predicted"/>
<dbReference type="Proteomes" id="UP000187465">
    <property type="component" value="Unassembled WGS sequence"/>
</dbReference>
<name>A0A1R0WUJ7_9BACL</name>
<evidence type="ECO:0000259" key="1">
    <source>
        <dbReference type="Pfam" id="PF13203"/>
    </source>
</evidence>
<organism evidence="2 3">
    <name type="scientific">Paenibacillus odorifer</name>
    <dbReference type="NCBI Taxonomy" id="189426"/>
    <lineage>
        <taxon>Bacteria</taxon>
        <taxon>Bacillati</taxon>
        <taxon>Bacillota</taxon>
        <taxon>Bacilli</taxon>
        <taxon>Bacillales</taxon>
        <taxon>Paenibacillaceae</taxon>
        <taxon>Paenibacillus</taxon>
    </lineage>
</organism>
<gene>
    <name evidence="2" type="ORF">BJP51_07620</name>
</gene>
<dbReference type="RefSeq" id="WP_076179851.1">
    <property type="nucleotide sequence ID" value="NZ_MKQP01000078.1"/>
</dbReference>
<protein>
    <submittedName>
        <fullName evidence="2">Peptidase</fullName>
    </submittedName>
</protein>
<dbReference type="AlphaFoldDB" id="A0A1R0WUJ7"/>
<dbReference type="EMBL" id="MKQP01000078">
    <property type="protein sequence ID" value="OMD21485.1"/>
    <property type="molecule type" value="Genomic_DNA"/>
</dbReference>
<evidence type="ECO:0000313" key="2">
    <source>
        <dbReference type="EMBL" id="OMD21485.1"/>
    </source>
</evidence>
<sequence length="599" mass="67109">MAKKTTPDNPALKNFNEACSLIADHPIFAPLSVRASIIHNENSPYPEDGWAIVTNNGYIYTHPKRRGEVAEWMYVLAHCFLHLGLGHLKIKENQVAWNVACDVYIAKFLNDLKLGKIPADMESRIDLTIKDEQQLYEQFMIKGIPDNSRYFGTAGVSKLDMNVRDATKRYWGKAPDWEAYFTYGLSNAVTNAVSVAGGHANTISDPALSLTAPQRAKRWFMDRYPLLGALAAGFEIIEDPAICRRLDISIAAIDVIDRKIFMNPAAGLNDEECIFVMAHELLHAGLQHHERCLGRDHYLWNVACDYVINLWLVEMSVGEYPRIGLLLDPELKGLSAETIYDRMVGDIRTYKKLATLRGNGLGDILDNGSSSFWDAREGQTLDDFCKNAMQQGLMYHEEQSRGLLPSGLVEEIRALGQPPIKWDVELARWFDHYFSPLEKTRSYSRISRRQSSTPDIPRPQWVHSGAADDGRTFGVILDTSGSMDKKLLAKALGAISSYAQARDVPFARIIFCDACPYDAGYMPPEAIADRVQVKGRGGTILQPAIDLIQQAEDFPKKGPLLIITDGYCDKLTLKRDHAYILPKGNDLPFSPKGPVFRIN</sequence>
<feature type="domain" description="Putative metallopeptidase" evidence="1">
    <location>
        <begin position="214"/>
        <end position="450"/>
    </location>
</feature>
<comment type="caution">
    <text evidence="2">The sequence shown here is derived from an EMBL/GenBank/DDBJ whole genome shotgun (WGS) entry which is preliminary data.</text>
</comment>
<evidence type="ECO:0000313" key="3">
    <source>
        <dbReference type="Proteomes" id="UP000187465"/>
    </source>
</evidence>
<dbReference type="InterPro" id="IPR025154">
    <property type="entry name" value="Put_metallopeptidase_dom"/>
</dbReference>
<reference evidence="2 3" key="1">
    <citation type="submission" date="2016-10" db="EMBL/GenBank/DDBJ databases">
        <title>Paenibacillus species isolates.</title>
        <authorList>
            <person name="Beno S.M."/>
        </authorList>
    </citation>
    <scope>NUCLEOTIDE SEQUENCE [LARGE SCALE GENOMIC DNA]</scope>
    <source>
        <strain evidence="2 3">FSL H7-0604</strain>
    </source>
</reference>
<accession>A0A1R0WUJ7</accession>
<dbReference type="PANTHER" id="PTHR38730:SF1">
    <property type="entry name" value="SLL7028 PROTEIN"/>
    <property type="match status" value="1"/>
</dbReference>
<dbReference type="Pfam" id="PF13203">
    <property type="entry name" value="DUF2201_N"/>
    <property type="match status" value="1"/>
</dbReference>
<dbReference type="PANTHER" id="PTHR38730">
    <property type="entry name" value="SLL7028 PROTEIN"/>
    <property type="match status" value="1"/>
</dbReference>